<keyword evidence="2" id="KW-1185">Reference proteome</keyword>
<sequence length="39" mass="3973">MHPSAILTASLPMRAVGRNMGGEHELVMFSGGPHAGALA</sequence>
<evidence type="ECO:0000313" key="2">
    <source>
        <dbReference type="Proteomes" id="UP000029448"/>
    </source>
</evidence>
<dbReference type="Proteomes" id="UP000029448">
    <property type="component" value="Unassembled WGS sequence"/>
</dbReference>
<comment type="caution">
    <text evidence="1">The sequence shown here is derived from an EMBL/GenBank/DDBJ whole genome shotgun (WGS) entry which is preliminary data.</text>
</comment>
<organism evidence="1 2">
    <name type="scientific">Acetobacter tropicalis</name>
    <dbReference type="NCBI Taxonomy" id="104102"/>
    <lineage>
        <taxon>Bacteria</taxon>
        <taxon>Pseudomonadati</taxon>
        <taxon>Pseudomonadota</taxon>
        <taxon>Alphaproteobacteria</taxon>
        <taxon>Acetobacterales</taxon>
        <taxon>Acetobacteraceae</taxon>
        <taxon>Acetobacter</taxon>
    </lineage>
</organism>
<accession>A0A094YMM8</accession>
<protein>
    <submittedName>
        <fullName evidence="1">Uncharacterized protein</fullName>
    </submittedName>
</protein>
<dbReference type="AlphaFoldDB" id="A0A094YMM8"/>
<evidence type="ECO:0000313" key="1">
    <source>
        <dbReference type="EMBL" id="KGB23280.1"/>
    </source>
</evidence>
<dbReference type="EMBL" id="JOKM01000062">
    <property type="protein sequence ID" value="KGB23280.1"/>
    <property type="molecule type" value="Genomic_DNA"/>
</dbReference>
<proteinExistence type="predicted"/>
<gene>
    <name evidence="1" type="ORF">AtDm6_1715</name>
</gene>
<reference evidence="1 2" key="1">
    <citation type="submission" date="2014-06" db="EMBL/GenBank/DDBJ databases">
        <title>Functional and comparative genomic analyses of the Drosophila gut microbiota identify candidate symbiosis factors.</title>
        <authorList>
            <person name="Newell P.D."/>
            <person name="Chaston J.M."/>
            <person name="Douglas A.E."/>
        </authorList>
    </citation>
    <scope>NUCLEOTIDE SEQUENCE [LARGE SCALE GENOMIC DNA]</scope>
    <source>
        <strain evidence="1 2">DmCS_006</strain>
    </source>
</reference>
<name>A0A094YMM8_9PROT</name>